<dbReference type="OrthoDB" id="9784962at2"/>
<dbReference type="Pfam" id="PF13377">
    <property type="entry name" value="Peripla_BP_3"/>
    <property type="match status" value="1"/>
</dbReference>
<evidence type="ECO:0000256" key="3">
    <source>
        <dbReference type="ARBA" id="ARBA00023163"/>
    </source>
</evidence>
<dbReference type="Pfam" id="PF00356">
    <property type="entry name" value="LacI"/>
    <property type="match status" value="1"/>
</dbReference>
<dbReference type="CDD" id="cd06267">
    <property type="entry name" value="PBP1_LacI_sugar_binding-like"/>
    <property type="match status" value="1"/>
</dbReference>
<sequence length="333" mass="36393">MVTIKDVARHAGVSVTTVSRVLNNSQHPISPETRERVLAAIKELGFYPNAMARSLQLNETKTIGLILPDIANPYYPGIVRGVEDVAHEKGYTVILCNTDRSRERTKEYLRVLREKRVDGVIFTGGGAVEDASREHFFEQGSVATVVIGRHKADLPAVQVDNVRAAREAVEHLLRLGHRRIATVTGPAVSTTARDRLEGYRRAMEAEGVDIEPGWIIEGDFEFNSGYQAVAQMPLSGNQRITAIFAHNDLMAIGAIKALYERGIKVPEEVAVVGFDNIPLASFVTPALSTVAVPVYDLGVTAMRVLAELLAGRKVPPVTTLATHLEVRESSILK</sequence>
<dbReference type="SMART" id="SM00354">
    <property type="entry name" value="HTH_LACI"/>
    <property type="match status" value="1"/>
</dbReference>
<dbReference type="Gene3D" id="1.10.260.40">
    <property type="entry name" value="lambda repressor-like DNA-binding domains"/>
    <property type="match status" value="1"/>
</dbReference>
<reference evidence="5 6" key="1">
    <citation type="submission" date="2016-02" db="EMBL/GenBank/DDBJ databases">
        <title>Genome sequence of Moorella mulderi DSM 14980.</title>
        <authorList>
            <person name="Poehlein A."/>
            <person name="Daniel R."/>
        </authorList>
    </citation>
    <scope>NUCLEOTIDE SEQUENCE [LARGE SCALE GENOMIC DNA]</scope>
    <source>
        <strain evidence="5 6">DSM 14980</strain>
    </source>
</reference>
<keyword evidence="2" id="KW-0238">DNA-binding</keyword>
<protein>
    <submittedName>
        <fullName evidence="5">Ribose operon repressor</fullName>
    </submittedName>
</protein>
<dbReference type="SUPFAM" id="SSF53822">
    <property type="entry name" value="Periplasmic binding protein-like I"/>
    <property type="match status" value="1"/>
</dbReference>
<evidence type="ECO:0000256" key="2">
    <source>
        <dbReference type="ARBA" id="ARBA00023125"/>
    </source>
</evidence>
<dbReference type="InterPro" id="IPR010982">
    <property type="entry name" value="Lambda_DNA-bd_dom_sf"/>
</dbReference>
<dbReference type="PANTHER" id="PTHR30146:SF109">
    <property type="entry name" value="HTH-TYPE TRANSCRIPTIONAL REGULATOR GALS"/>
    <property type="match status" value="1"/>
</dbReference>
<dbReference type="PATRIC" id="fig|1122241.3.peg.195"/>
<evidence type="ECO:0000259" key="4">
    <source>
        <dbReference type="PROSITE" id="PS50932"/>
    </source>
</evidence>
<evidence type="ECO:0000256" key="1">
    <source>
        <dbReference type="ARBA" id="ARBA00023015"/>
    </source>
</evidence>
<dbReference type="InterPro" id="IPR028082">
    <property type="entry name" value="Peripla_BP_I"/>
</dbReference>
<dbReference type="PROSITE" id="PS50932">
    <property type="entry name" value="HTH_LACI_2"/>
    <property type="match status" value="1"/>
</dbReference>
<dbReference type="InterPro" id="IPR046335">
    <property type="entry name" value="LacI/GalR-like_sensor"/>
</dbReference>
<dbReference type="GO" id="GO:0000976">
    <property type="term" value="F:transcription cis-regulatory region binding"/>
    <property type="evidence" value="ECO:0007669"/>
    <property type="project" value="TreeGrafter"/>
</dbReference>
<dbReference type="PROSITE" id="PS00356">
    <property type="entry name" value="HTH_LACI_1"/>
    <property type="match status" value="1"/>
</dbReference>
<evidence type="ECO:0000313" key="6">
    <source>
        <dbReference type="Proteomes" id="UP000075670"/>
    </source>
</evidence>
<keyword evidence="3" id="KW-0804">Transcription</keyword>
<keyword evidence="6" id="KW-1185">Reference proteome</keyword>
<dbReference type="Proteomes" id="UP000075670">
    <property type="component" value="Unassembled WGS sequence"/>
</dbReference>
<dbReference type="RefSeq" id="WP_062280326.1">
    <property type="nucleotide sequence ID" value="NZ_LTBC01000001.1"/>
</dbReference>
<gene>
    <name evidence="5" type="primary">rbsR</name>
    <name evidence="5" type="ORF">MOMUL_01780</name>
</gene>
<accession>A0A151B1E9</accession>
<dbReference type="InterPro" id="IPR000843">
    <property type="entry name" value="HTH_LacI"/>
</dbReference>
<comment type="caution">
    <text evidence="5">The sequence shown here is derived from an EMBL/GenBank/DDBJ whole genome shotgun (WGS) entry which is preliminary data.</text>
</comment>
<dbReference type="PRINTS" id="PR00036">
    <property type="entry name" value="HTHLACI"/>
</dbReference>
<dbReference type="PANTHER" id="PTHR30146">
    <property type="entry name" value="LACI-RELATED TRANSCRIPTIONAL REPRESSOR"/>
    <property type="match status" value="1"/>
</dbReference>
<dbReference type="CDD" id="cd01392">
    <property type="entry name" value="HTH_LacI"/>
    <property type="match status" value="1"/>
</dbReference>
<dbReference type="SUPFAM" id="SSF47413">
    <property type="entry name" value="lambda repressor-like DNA-binding domains"/>
    <property type="match status" value="1"/>
</dbReference>
<dbReference type="Gene3D" id="3.40.50.2300">
    <property type="match status" value="2"/>
</dbReference>
<proteinExistence type="predicted"/>
<feature type="domain" description="HTH lacI-type" evidence="4">
    <location>
        <begin position="2"/>
        <end position="57"/>
    </location>
</feature>
<dbReference type="AlphaFoldDB" id="A0A151B1E9"/>
<organism evidence="5 6">
    <name type="scientific">Moorella mulderi DSM 14980</name>
    <dbReference type="NCBI Taxonomy" id="1122241"/>
    <lineage>
        <taxon>Bacteria</taxon>
        <taxon>Bacillati</taxon>
        <taxon>Bacillota</taxon>
        <taxon>Clostridia</taxon>
        <taxon>Neomoorellales</taxon>
        <taxon>Neomoorellaceae</taxon>
        <taxon>Neomoorella</taxon>
    </lineage>
</organism>
<evidence type="ECO:0000313" key="5">
    <source>
        <dbReference type="EMBL" id="KYH33477.1"/>
    </source>
</evidence>
<name>A0A151B1E9_9FIRM</name>
<dbReference type="EMBL" id="LTBC01000001">
    <property type="protein sequence ID" value="KYH33477.1"/>
    <property type="molecule type" value="Genomic_DNA"/>
</dbReference>
<dbReference type="GO" id="GO:0003700">
    <property type="term" value="F:DNA-binding transcription factor activity"/>
    <property type="evidence" value="ECO:0007669"/>
    <property type="project" value="TreeGrafter"/>
</dbReference>
<keyword evidence="1" id="KW-0805">Transcription regulation</keyword>